<protein>
    <recommendedName>
        <fullName evidence="4">PD-(D/E)XK endonuclease-like domain-containing protein</fullName>
    </recommendedName>
</protein>
<keyword evidence="1" id="KW-0227">DNA damage</keyword>
<dbReference type="RefSeq" id="WP_067310632.1">
    <property type="nucleotide sequence ID" value="NZ_LZJY01000419.1"/>
</dbReference>
<name>A0A1A2UDB4_MYCSC</name>
<dbReference type="InterPro" id="IPR038726">
    <property type="entry name" value="PDDEXK_AddAB-type"/>
</dbReference>
<dbReference type="Proteomes" id="UP000092207">
    <property type="component" value="Unassembled WGS sequence"/>
</dbReference>
<dbReference type="EMBL" id="LZJY01000419">
    <property type="protein sequence ID" value="OBH86649.1"/>
    <property type="molecule type" value="Genomic_DNA"/>
</dbReference>
<reference evidence="5 6" key="1">
    <citation type="submission" date="2016-06" db="EMBL/GenBank/DDBJ databases">
        <authorList>
            <person name="Kjaerup R.B."/>
            <person name="Dalgaard T.S."/>
            <person name="Juul-Madsen H.R."/>
        </authorList>
    </citation>
    <scope>NUCLEOTIDE SEQUENCE [LARGE SCALE GENOMIC DNA]</scope>
    <source>
        <strain evidence="5 6">E2838</strain>
    </source>
</reference>
<evidence type="ECO:0000256" key="1">
    <source>
        <dbReference type="ARBA" id="ARBA00022763"/>
    </source>
</evidence>
<accession>A0A1A2UDB4</accession>
<evidence type="ECO:0000259" key="4">
    <source>
        <dbReference type="Pfam" id="PF12705"/>
    </source>
</evidence>
<gene>
    <name evidence="5" type="ORF">A5679_26905</name>
</gene>
<keyword evidence="3" id="KW-0234">DNA repair</keyword>
<keyword evidence="2" id="KW-0378">Hydrolase</keyword>
<dbReference type="GO" id="GO:0004386">
    <property type="term" value="F:helicase activity"/>
    <property type="evidence" value="ECO:0007669"/>
    <property type="project" value="UniProtKB-KW"/>
</dbReference>
<evidence type="ECO:0000313" key="5">
    <source>
        <dbReference type="EMBL" id="OBH86649.1"/>
    </source>
</evidence>
<proteinExistence type="predicted"/>
<evidence type="ECO:0000256" key="3">
    <source>
        <dbReference type="ARBA" id="ARBA00023204"/>
    </source>
</evidence>
<sequence>MELSVRKPPYTIPSYSLTGDLLSFMRCGLQYRYGGLGRLPATRPAQMWFGQFIHGVLEEAFRRYRACDDGAIVDDAELADILDLIARRLEASGLRPRNRNLESMGKERAKIAVRRLGPELFPIISQAEIPLNGTRSMPFTRWPKSLPRRESNRYEMAGVVDVITRVQLDEAKYKTNRIVSAITAALQPPLPSEFEVIVDYKGMRRPPTRTRPHAPDFWSIYEWQLQTYAQLRSLQPDAKTVRAGVLVFLNELRPSATDIQELQREIRHGWTDVVPVEGTNDARFLLSAKRGTVPDLSFNFRLQRALRVVAVTDESQEASARHFDNEVLKIEIARAKERMSPHIRAEWPTNATDNATCVACDWRPVCPEHPTAAVMLPIESA</sequence>
<evidence type="ECO:0000313" key="6">
    <source>
        <dbReference type="Proteomes" id="UP000092207"/>
    </source>
</evidence>
<comment type="caution">
    <text evidence="5">The sequence shown here is derived from an EMBL/GenBank/DDBJ whole genome shotgun (WGS) entry which is preliminary data.</text>
</comment>
<dbReference type="GO" id="GO:0006281">
    <property type="term" value="P:DNA repair"/>
    <property type="evidence" value="ECO:0007669"/>
    <property type="project" value="UniProtKB-KW"/>
</dbReference>
<keyword evidence="2" id="KW-0067">ATP-binding</keyword>
<organism evidence="5 6">
    <name type="scientific">Mycobacterium scrofulaceum</name>
    <dbReference type="NCBI Taxonomy" id="1783"/>
    <lineage>
        <taxon>Bacteria</taxon>
        <taxon>Bacillati</taxon>
        <taxon>Actinomycetota</taxon>
        <taxon>Actinomycetes</taxon>
        <taxon>Mycobacteriales</taxon>
        <taxon>Mycobacteriaceae</taxon>
        <taxon>Mycobacterium</taxon>
    </lineage>
</organism>
<dbReference type="Pfam" id="PF12705">
    <property type="entry name" value="PDDEXK_1"/>
    <property type="match status" value="1"/>
</dbReference>
<feature type="domain" description="PD-(D/E)XK endonuclease-like" evidence="4">
    <location>
        <begin position="23"/>
        <end position="164"/>
    </location>
</feature>
<evidence type="ECO:0000256" key="2">
    <source>
        <dbReference type="ARBA" id="ARBA00022806"/>
    </source>
</evidence>
<keyword evidence="2" id="KW-0547">Nucleotide-binding</keyword>
<dbReference type="AlphaFoldDB" id="A0A1A2UDB4"/>
<keyword evidence="2" id="KW-0347">Helicase</keyword>